<sequence length="50" mass="5723">MLYPFCCTHFAVPYRCTHVTVPIVLYHIAVPLAWRFQRGAQVSYADAPVL</sequence>
<keyword evidence="2" id="KW-1185">Reference proteome</keyword>
<accession>A0A5J4YQ91</accession>
<dbReference type="AlphaFoldDB" id="A0A5J4YQ91"/>
<reference evidence="2" key="1">
    <citation type="journal article" date="2019" name="Nat. Commun.">
        <title>Expansion of phycobilisome linker gene families in mesophilic red algae.</title>
        <authorList>
            <person name="Lee J."/>
            <person name="Kim D."/>
            <person name="Bhattacharya D."/>
            <person name="Yoon H.S."/>
        </authorList>
    </citation>
    <scope>NUCLEOTIDE SEQUENCE [LARGE SCALE GENOMIC DNA]</scope>
    <source>
        <strain evidence="2">CCMP 1328</strain>
    </source>
</reference>
<evidence type="ECO:0000313" key="2">
    <source>
        <dbReference type="Proteomes" id="UP000324585"/>
    </source>
</evidence>
<organism evidence="1 2">
    <name type="scientific">Porphyridium purpureum</name>
    <name type="common">Red alga</name>
    <name type="synonym">Porphyridium cruentum</name>
    <dbReference type="NCBI Taxonomy" id="35688"/>
    <lineage>
        <taxon>Eukaryota</taxon>
        <taxon>Rhodophyta</taxon>
        <taxon>Bangiophyceae</taxon>
        <taxon>Porphyridiales</taxon>
        <taxon>Porphyridiaceae</taxon>
        <taxon>Porphyridium</taxon>
    </lineage>
</organism>
<gene>
    <name evidence="1" type="ORF">FVE85_8891</name>
</gene>
<dbReference type="Proteomes" id="UP000324585">
    <property type="component" value="Unassembled WGS sequence"/>
</dbReference>
<proteinExistence type="predicted"/>
<comment type="caution">
    <text evidence="1">The sequence shown here is derived from an EMBL/GenBank/DDBJ whole genome shotgun (WGS) entry which is preliminary data.</text>
</comment>
<protein>
    <submittedName>
        <fullName evidence="1">Uncharacterized protein</fullName>
    </submittedName>
</protein>
<dbReference type="EMBL" id="VRMN01000007">
    <property type="protein sequence ID" value="KAA8493446.1"/>
    <property type="molecule type" value="Genomic_DNA"/>
</dbReference>
<name>A0A5J4YQ91_PORPP</name>
<evidence type="ECO:0000313" key="1">
    <source>
        <dbReference type="EMBL" id="KAA8493446.1"/>
    </source>
</evidence>